<dbReference type="EMBL" id="ML994636">
    <property type="protein sequence ID" value="KAF2184836.1"/>
    <property type="molecule type" value="Genomic_DNA"/>
</dbReference>
<dbReference type="OrthoDB" id="408631at2759"/>
<dbReference type="GO" id="GO:1990871">
    <property type="term" value="C:Vma12-Vma22 assembly complex"/>
    <property type="evidence" value="ECO:0007669"/>
    <property type="project" value="TreeGrafter"/>
</dbReference>
<evidence type="ECO:0000313" key="5">
    <source>
        <dbReference type="Proteomes" id="UP000800200"/>
    </source>
</evidence>
<feature type="coiled-coil region" evidence="2">
    <location>
        <begin position="182"/>
        <end position="209"/>
    </location>
</feature>
<dbReference type="GO" id="GO:0051082">
    <property type="term" value="F:unfolded protein binding"/>
    <property type="evidence" value="ECO:0007669"/>
    <property type="project" value="TreeGrafter"/>
</dbReference>
<feature type="compositionally biased region" description="Basic and acidic residues" evidence="3">
    <location>
        <begin position="10"/>
        <end position="20"/>
    </location>
</feature>
<dbReference type="PANTHER" id="PTHR31996">
    <property type="entry name" value="COILED-COIL DOMAIN-CONTAINING PROTEIN 115"/>
    <property type="match status" value="1"/>
</dbReference>
<sequence length="215" mass="23798">MAEVLPQAKKSPEVETADKDALTSKLDELLEQYLNTLDLYQKAQQQLTSSLSSGFLSLAQANFNNQSHSRYGQDYYDKRMQACRKAVITDEDSKVTFALSTLDSGPRQSEHEAPAHSPKEPSIISTTSGTPAVEGLEVNNASSGDSKTRSDPLRWFGILVPPALRTAQSSFVSAVEGPIPHLVFLMKELRKLEVDIGRLRKQLKKMQNAVFETTK</sequence>
<reference evidence="4" key="1">
    <citation type="journal article" date="2020" name="Stud. Mycol.">
        <title>101 Dothideomycetes genomes: a test case for predicting lifestyles and emergence of pathogens.</title>
        <authorList>
            <person name="Haridas S."/>
            <person name="Albert R."/>
            <person name="Binder M."/>
            <person name="Bloem J."/>
            <person name="Labutti K."/>
            <person name="Salamov A."/>
            <person name="Andreopoulos B."/>
            <person name="Baker S."/>
            <person name="Barry K."/>
            <person name="Bills G."/>
            <person name="Bluhm B."/>
            <person name="Cannon C."/>
            <person name="Castanera R."/>
            <person name="Culley D."/>
            <person name="Daum C."/>
            <person name="Ezra D."/>
            <person name="Gonzalez J."/>
            <person name="Henrissat B."/>
            <person name="Kuo A."/>
            <person name="Liang C."/>
            <person name="Lipzen A."/>
            <person name="Lutzoni F."/>
            <person name="Magnuson J."/>
            <person name="Mondo S."/>
            <person name="Nolan M."/>
            <person name="Ohm R."/>
            <person name="Pangilinan J."/>
            <person name="Park H.-J."/>
            <person name="Ramirez L."/>
            <person name="Alfaro M."/>
            <person name="Sun H."/>
            <person name="Tritt A."/>
            <person name="Yoshinaga Y."/>
            <person name="Zwiers L.-H."/>
            <person name="Turgeon B."/>
            <person name="Goodwin S."/>
            <person name="Spatafora J."/>
            <person name="Crous P."/>
            <person name="Grigoriev I."/>
        </authorList>
    </citation>
    <scope>NUCLEOTIDE SEQUENCE</scope>
    <source>
        <strain evidence="4">CBS 207.26</strain>
    </source>
</reference>
<protein>
    <recommendedName>
        <fullName evidence="1">Vacuolar ATPase assembly protein VMA22</fullName>
    </recommendedName>
</protein>
<accession>A0A6A6E4P3</accession>
<evidence type="ECO:0000313" key="4">
    <source>
        <dbReference type="EMBL" id="KAF2184836.1"/>
    </source>
</evidence>
<proteinExistence type="predicted"/>
<feature type="region of interest" description="Disordered" evidence="3">
    <location>
        <begin position="101"/>
        <end position="149"/>
    </location>
</feature>
<keyword evidence="5" id="KW-1185">Reference proteome</keyword>
<gene>
    <name evidence="4" type="ORF">K469DRAFT_727048</name>
</gene>
<dbReference type="AlphaFoldDB" id="A0A6A6E4P3"/>
<dbReference type="GO" id="GO:0070072">
    <property type="term" value="P:vacuolar proton-transporting V-type ATPase complex assembly"/>
    <property type="evidence" value="ECO:0007669"/>
    <property type="project" value="InterPro"/>
</dbReference>
<evidence type="ECO:0000256" key="2">
    <source>
        <dbReference type="SAM" id="Coils"/>
    </source>
</evidence>
<dbReference type="InterPro" id="IPR040357">
    <property type="entry name" value="Vma22/CCDC115"/>
</dbReference>
<dbReference type="Pfam" id="PF21730">
    <property type="entry name" value="Vma22_CCDC115"/>
    <property type="match status" value="1"/>
</dbReference>
<dbReference type="PANTHER" id="PTHR31996:SF2">
    <property type="entry name" value="COILED-COIL DOMAIN-CONTAINING PROTEIN 115"/>
    <property type="match status" value="1"/>
</dbReference>
<name>A0A6A6E4P3_9PEZI</name>
<evidence type="ECO:0000256" key="1">
    <source>
        <dbReference type="ARBA" id="ARBA00093634"/>
    </source>
</evidence>
<organism evidence="4 5">
    <name type="scientific">Zopfia rhizophila CBS 207.26</name>
    <dbReference type="NCBI Taxonomy" id="1314779"/>
    <lineage>
        <taxon>Eukaryota</taxon>
        <taxon>Fungi</taxon>
        <taxon>Dikarya</taxon>
        <taxon>Ascomycota</taxon>
        <taxon>Pezizomycotina</taxon>
        <taxon>Dothideomycetes</taxon>
        <taxon>Dothideomycetes incertae sedis</taxon>
        <taxon>Zopfiaceae</taxon>
        <taxon>Zopfia</taxon>
    </lineage>
</organism>
<dbReference type="Proteomes" id="UP000800200">
    <property type="component" value="Unassembled WGS sequence"/>
</dbReference>
<feature type="region of interest" description="Disordered" evidence="3">
    <location>
        <begin position="1"/>
        <end position="20"/>
    </location>
</feature>
<keyword evidence="2" id="KW-0175">Coiled coil</keyword>
<feature type="compositionally biased region" description="Basic and acidic residues" evidence="3">
    <location>
        <begin position="108"/>
        <end position="119"/>
    </location>
</feature>
<evidence type="ECO:0000256" key="3">
    <source>
        <dbReference type="SAM" id="MobiDB-lite"/>
    </source>
</evidence>